<dbReference type="Proteomes" id="UP000532373">
    <property type="component" value="Unassembled WGS sequence"/>
</dbReference>
<reference evidence="5 6" key="1">
    <citation type="submission" date="2020-08" db="EMBL/GenBank/DDBJ databases">
        <title>Genomic Encyclopedia of Type Strains, Phase IV (KMG-IV): sequencing the most valuable type-strain genomes for metagenomic binning, comparative biology and taxonomic classification.</title>
        <authorList>
            <person name="Goeker M."/>
        </authorList>
    </citation>
    <scope>NUCLEOTIDE SEQUENCE [LARGE SCALE GENOMIC DNA]</scope>
    <source>
        <strain evidence="5 6">DSM 17454</strain>
    </source>
</reference>
<dbReference type="Gene3D" id="3.40.50.720">
    <property type="entry name" value="NAD(P)-binding Rossmann-like Domain"/>
    <property type="match status" value="1"/>
</dbReference>
<accession>A0A8E1WHX8</accession>
<evidence type="ECO:0000256" key="4">
    <source>
        <dbReference type="SAM" id="MobiDB-lite"/>
    </source>
</evidence>
<gene>
    <name evidence="5" type="ORF">HNQ96_004729</name>
</gene>
<evidence type="ECO:0000256" key="2">
    <source>
        <dbReference type="ARBA" id="ARBA00023002"/>
    </source>
</evidence>
<evidence type="ECO:0000313" key="5">
    <source>
        <dbReference type="EMBL" id="MBB6468842.1"/>
    </source>
</evidence>
<organism evidence="5 6">
    <name type="scientific">Aminobacter carboxidus</name>
    <dbReference type="NCBI Taxonomy" id="376165"/>
    <lineage>
        <taxon>Bacteria</taxon>
        <taxon>Pseudomonadati</taxon>
        <taxon>Pseudomonadota</taxon>
        <taxon>Alphaproteobacteria</taxon>
        <taxon>Hyphomicrobiales</taxon>
        <taxon>Phyllobacteriaceae</taxon>
        <taxon>Aminobacter</taxon>
    </lineage>
</organism>
<dbReference type="SUPFAM" id="SSF51735">
    <property type="entry name" value="NAD(P)-binding Rossmann-fold domains"/>
    <property type="match status" value="1"/>
</dbReference>
<dbReference type="GO" id="GO:0016491">
    <property type="term" value="F:oxidoreductase activity"/>
    <property type="evidence" value="ECO:0007669"/>
    <property type="project" value="UniProtKB-KW"/>
</dbReference>
<dbReference type="PANTHER" id="PTHR44196:SF1">
    <property type="entry name" value="DEHYDROGENASE_REDUCTASE SDR FAMILY MEMBER 7B"/>
    <property type="match status" value="1"/>
</dbReference>
<dbReference type="PRINTS" id="PR00081">
    <property type="entry name" value="GDHRDH"/>
</dbReference>
<keyword evidence="2" id="KW-0560">Oxidoreductase</keyword>
<evidence type="ECO:0000313" key="6">
    <source>
        <dbReference type="Proteomes" id="UP000532373"/>
    </source>
</evidence>
<feature type="compositionally biased region" description="Polar residues" evidence="4">
    <location>
        <begin position="38"/>
        <end position="53"/>
    </location>
</feature>
<dbReference type="InterPro" id="IPR036291">
    <property type="entry name" value="NAD(P)-bd_dom_sf"/>
</dbReference>
<dbReference type="EMBL" id="JACHGI010000012">
    <property type="protein sequence ID" value="MBB6468842.1"/>
    <property type="molecule type" value="Genomic_DNA"/>
</dbReference>
<dbReference type="InterPro" id="IPR002347">
    <property type="entry name" value="SDR_fam"/>
</dbReference>
<protein>
    <submittedName>
        <fullName evidence="5">NAD(P)-dependent dehydrogenase (Short-subunit alcohol dehydrogenase family)</fullName>
    </submittedName>
</protein>
<dbReference type="Pfam" id="PF00106">
    <property type="entry name" value="adh_short"/>
    <property type="match status" value="1"/>
</dbReference>
<sequence length="379" mass="40713">MNELSVGFPGGRWSRDTNSEPWSTRIDCGYPCSRHTRSSVATTSSPRSLNRGSTAGEKRDQVSLSWQLLPVSARTLDHHHSSRINHPGSFMGCPLNQLPAGHVTEVKTGSCTGTAMNGNMNIDKRVEATTRTGRSAWVTGAGSGIGRSLALRLAQEGWNVAVSARTVRDLATLAAEASDRIHPFPLDVTDAEAVLATVVSIEDHLGPLDLAVLNAGSYARDSAAQFDSAAFRSTVEVNLMGSVHCLAAVMPRLLMRRAGHIAVVSSVAGYVGLPGAAAYGASKAALMNMCEALYPELAAHNVRLSLINPGFVDTPLTQKNDFPMPFLISTDAAVDHIMAGLKSRHFEIAFPWKMVLSLKFLAVLPARLRFAVTRRMVRD</sequence>
<feature type="region of interest" description="Disordered" evidence="4">
    <location>
        <begin position="34"/>
        <end position="60"/>
    </location>
</feature>
<evidence type="ECO:0000256" key="3">
    <source>
        <dbReference type="RuleBase" id="RU000363"/>
    </source>
</evidence>
<name>A0A8E1WHX8_9HYPH</name>
<proteinExistence type="inferred from homology"/>
<dbReference type="GO" id="GO:0016020">
    <property type="term" value="C:membrane"/>
    <property type="evidence" value="ECO:0007669"/>
    <property type="project" value="TreeGrafter"/>
</dbReference>
<evidence type="ECO:0000256" key="1">
    <source>
        <dbReference type="ARBA" id="ARBA00006484"/>
    </source>
</evidence>
<comment type="similarity">
    <text evidence="1 3">Belongs to the short-chain dehydrogenases/reductases (SDR) family.</text>
</comment>
<dbReference type="PANTHER" id="PTHR44196">
    <property type="entry name" value="DEHYDROGENASE/REDUCTASE SDR FAMILY MEMBER 7B"/>
    <property type="match status" value="1"/>
</dbReference>
<comment type="caution">
    <text evidence="5">The sequence shown here is derived from an EMBL/GenBank/DDBJ whole genome shotgun (WGS) entry which is preliminary data.</text>
</comment>
<dbReference type="AlphaFoldDB" id="A0A8E1WHX8"/>
<dbReference type="PRINTS" id="PR00080">
    <property type="entry name" value="SDRFAMILY"/>
</dbReference>